<keyword evidence="8" id="KW-1185">Reference proteome</keyword>
<dbReference type="Gene3D" id="2.170.150.20">
    <property type="entry name" value="Peptide methionine sulfoxide reductase"/>
    <property type="match status" value="1"/>
</dbReference>
<dbReference type="Pfam" id="PF01641">
    <property type="entry name" value="SelR"/>
    <property type="match status" value="1"/>
</dbReference>
<dbReference type="PANTHER" id="PTHR10173:SF52">
    <property type="entry name" value="METHIONINE-R-SULFOXIDE REDUCTASE B1"/>
    <property type="match status" value="1"/>
</dbReference>
<dbReference type="InterPro" id="IPR017937">
    <property type="entry name" value="Thioredoxin_CS"/>
</dbReference>
<dbReference type="OrthoDB" id="4174719at2"/>
<keyword evidence="3" id="KW-0560">Oxidoreductase</keyword>
<dbReference type="GO" id="GO:0005737">
    <property type="term" value="C:cytoplasm"/>
    <property type="evidence" value="ECO:0007669"/>
    <property type="project" value="TreeGrafter"/>
</dbReference>
<comment type="catalytic activity">
    <reaction evidence="5">
        <text>L-methionyl-[protein] + [thioredoxin]-disulfide + H2O = L-methionyl-(R)-S-oxide-[protein] + [thioredoxin]-dithiol</text>
        <dbReference type="Rhea" id="RHEA:24164"/>
        <dbReference type="Rhea" id="RHEA-COMP:10698"/>
        <dbReference type="Rhea" id="RHEA-COMP:10700"/>
        <dbReference type="Rhea" id="RHEA-COMP:12313"/>
        <dbReference type="Rhea" id="RHEA-COMP:12314"/>
        <dbReference type="ChEBI" id="CHEBI:15377"/>
        <dbReference type="ChEBI" id="CHEBI:16044"/>
        <dbReference type="ChEBI" id="CHEBI:29950"/>
        <dbReference type="ChEBI" id="CHEBI:45764"/>
        <dbReference type="ChEBI" id="CHEBI:50058"/>
        <dbReference type="EC" id="1.8.4.12"/>
    </reaction>
</comment>
<dbReference type="InterPro" id="IPR012336">
    <property type="entry name" value="Thioredoxin-like_fold"/>
</dbReference>
<dbReference type="PROSITE" id="PS00194">
    <property type="entry name" value="THIOREDOXIN_1"/>
    <property type="match status" value="1"/>
</dbReference>
<dbReference type="Proteomes" id="UP000054262">
    <property type="component" value="Unassembled WGS sequence"/>
</dbReference>
<dbReference type="SUPFAM" id="SSF51316">
    <property type="entry name" value="Mss4-like"/>
    <property type="match status" value="1"/>
</dbReference>
<evidence type="ECO:0000256" key="3">
    <source>
        <dbReference type="ARBA" id="ARBA00023002"/>
    </source>
</evidence>
<accession>A0P6W7</accession>
<dbReference type="InterPro" id="IPR028427">
    <property type="entry name" value="Met_Sox_Rdtase_MsrB"/>
</dbReference>
<dbReference type="PROSITE" id="PS51790">
    <property type="entry name" value="MSRB"/>
    <property type="match status" value="1"/>
</dbReference>
<dbReference type="AlphaFoldDB" id="A0P6W7"/>
<comment type="similarity">
    <text evidence="1">Belongs to the MsrB Met sulfoxide reductase family.</text>
</comment>
<name>A0P6W7_9PROT</name>
<evidence type="ECO:0000259" key="6">
    <source>
        <dbReference type="PROSITE" id="PS51790"/>
    </source>
</evidence>
<dbReference type="GO" id="GO:0030091">
    <property type="term" value="P:protein repair"/>
    <property type="evidence" value="ECO:0007669"/>
    <property type="project" value="InterPro"/>
</dbReference>
<feature type="domain" description="MsrB" evidence="6">
    <location>
        <begin position="124"/>
        <end position="241"/>
    </location>
</feature>
<evidence type="ECO:0000256" key="1">
    <source>
        <dbReference type="ARBA" id="ARBA00007174"/>
    </source>
</evidence>
<dbReference type="EMBL" id="AAUX01000001">
    <property type="protein sequence ID" value="EAV47277.1"/>
    <property type="molecule type" value="Genomic_DNA"/>
</dbReference>
<dbReference type="Gene3D" id="3.40.30.10">
    <property type="entry name" value="Glutaredoxin"/>
    <property type="match status" value="1"/>
</dbReference>
<evidence type="ECO:0000313" key="8">
    <source>
        <dbReference type="Proteomes" id="UP000054262"/>
    </source>
</evidence>
<dbReference type="GO" id="GO:0006979">
    <property type="term" value="P:response to oxidative stress"/>
    <property type="evidence" value="ECO:0007669"/>
    <property type="project" value="InterPro"/>
</dbReference>
<dbReference type="EC" id="1.8.4.12" evidence="2"/>
<dbReference type="Pfam" id="PF13098">
    <property type="entry name" value="Thioredoxin_2"/>
    <property type="match status" value="1"/>
</dbReference>
<dbReference type="InterPro" id="IPR036249">
    <property type="entry name" value="Thioredoxin-like_sf"/>
</dbReference>
<evidence type="ECO:0000256" key="5">
    <source>
        <dbReference type="ARBA" id="ARBA00048488"/>
    </source>
</evidence>
<reference evidence="7 8" key="1">
    <citation type="submission" date="2006-11" db="EMBL/GenBank/DDBJ databases">
        <authorList>
            <person name="Giovannoni S."/>
            <person name="Vergin K."/>
            <person name="Ferriera S."/>
            <person name="Johnson J."/>
            <person name="Kravitz S."/>
            <person name="Beeson K."/>
            <person name="Sutton G."/>
            <person name="Rogers Y.-H."/>
            <person name="Friedman R."/>
            <person name="Frazier M."/>
            <person name="Venter J.C."/>
        </authorList>
    </citation>
    <scope>NUCLEOTIDE SEQUENCE [LARGE SCALE GENOMIC DNA]</scope>
    <source>
        <strain evidence="7 8">HTCC2181</strain>
    </source>
</reference>
<evidence type="ECO:0000256" key="2">
    <source>
        <dbReference type="ARBA" id="ARBA00012499"/>
    </source>
</evidence>
<protein>
    <recommendedName>
        <fullName evidence="2">peptide-methionine (R)-S-oxide reductase</fullName>
        <ecNumber evidence="2">1.8.4.12</ecNumber>
    </recommendedName>
</protein>
<gene>
    <name evidence="7" type="ORF">MB2181_04350</name>
</gene>
<sequence length="241" mass="26774">MKKLLVSTEHFLAFLVLFICSLTTIAGDKRLNDLTDVLNGEDLANQQLVVFESETCGSCKAFNKDILTGWKSALNIKKTYSMQAPSGWELKEDLWATPTILFFEDGKEVSRYTGYDGNKQAFWQWLGLQTLTPEQKKIAFESGTERAFTGSLLDNHAPGFYVDPISGEQLFRSDNKFNSGTGWPSFFNPVPGSIVYKDDGHRVEVLSASSGIHLGHVFNDGPPPTGKRYCINSAVLKFVAD</sequence>
<organism evidence="7 8">
    <name type="scientific">Methylophilales bacterium HTCC2181</name>
    <dbReference type="NCBI Taxonomy" id="383631"/>
    <lineage>
        <taxon>Bacteria</taxon>
        <taxon>Pseudomonadati</taxon>
        <taxon>Pseudomonadota</taxon>
        <taxon>Betaproteobacteria</taxon>
        <taxon>Nitrosomonadales</taxon>
        <taxon>OM43 clade</taxon>
    </lineage>
</organism>
<comment type="caution">
    <text evidence="7">The sequence shown here is derived from an EMBL/GenBank/DDBJ whole genome shotgun (WGS) entry which is preliminary data.</text>
</comment>
<keyword evidence="4" id="KW-0676">Redox-active center</keyword>
<dbReference type="InterPro" id="IPR002579">
    <property type="entry name" value="Met_Sox_Rdtase_MsrB_dom"/>
</dbReference>
<dbReference type="SUPFAM" id="SSF52833">
    <property type="entry name" value="Thioredoxin-like"/>
    <property type="match status" value="1"/>
</dbReference>
<dbReference type="InterPro" id="IPR011057">
    <property type="entry name" value="Mss4-like_sf"/>
</dbReference>
<proteinExistence type="inferred from homology"/>
<dbReference type="NCBIfam" id="TIGR00357">
    <property type="entry name" value="peptide-methionine (R)-S-oxide reductase MsrB"/>
    <property type="match status" value="1"/>
</dbReference>
<evidence type="ECO:0000256" key="4">
    <source>
        <dbReference type="ARBA" id="ARBA00023284"/>
    </source>
</evidence>
<dbReference type="PANTHER" id="PTHR10173">
    <property type="entry name" value="METHIONINE SULFOXIDE REDUCTASE"/>
    <property type="match status" value="1"/>
</dbReference>
<evidence type="ECO:0000313" key="7">
    <source>
        <dbReference type="EMBL" id="EAV47277.1"/>
    </source>
</evidence>
<dbReference type="GO" id="GO:0033743">
    <property type="term" value="F:peptide-methionine (R)-S-oxide reductase activity"/>
    <property type="evidence" value="ECO:0007669"/>
    <property type="project" value="UniProtKB-EC"/>
</dbReference>